<comment type="similarity">
    <text evidence="1">To B.subtilis soj.</text>
</comment>
<evidence type="ECO:0000313" key="4">
    <source>
        <dbReference type="Proteomes" id="UP000238071"/>
    </source>
</evidence>
<dbReference type="Proteomes" id="UP000238071">
    <property type="component" value="Unassembled WGS sequence"/>
</dbReference>
<gene>
    <name evidence="3" type="ORF">B0F88_102216</name>
</gene>
<organism evidence="3 4">
    <name type="scientific">Methylobacter tundripaludum</name>
    <dbReference type="NCBI Taxonomy" id="173365"/>
    <lineage>
        <taxon>Bacteria</taxon>
        <taxon>Pseudomonadati</taxon>
        <taxon>Pseudomonadota</taxon>
        <taxon>Gammaproteobacteria</taxon>
        <taxon>Methylococcales</taxon>
        <taxon>Methylococcaceae</taxon>
        <taxon>Methylobacter</taxon>
    </lineage>
</organism>
<dbReference type="InterPro" id="IPR050678">
    <property type="entry name" value="DNA_Partitioning_ATPase"/>
</dbReference>
<dbReference type="FunFam" id="3.40.50.300:FF:000285">
    <property type="entry name" value="Sporulation initiation inhibitor Soj"/>
    <property type="match status" value="1"/>
</dbReference>
<dbReference type="InterPro" id="IPR027417">
    <property type="entry name" value="P-loop_NTPase"/>
</dbReference>
<dbReference type="SUPFAM" id="SSF52540">
    <property type="entry name" value="P-loop containing nucleoside triphosphate hydrolases"/>
    <property type="match status" value="1"/>
</dbReference>
<dbReference type="EMBL" id="PTIY01000002">
    <property type="protein sequence ID" value="PPK73236.1"/>
    <property type="molecule type" value="Genomic_DNA"/>
</dbReference>
<protein>
    <submittedName>
        <fullName evidence="3">Chromosome partitioning protein</fullName>
    </submittedName>
</protein>
<dbReference type="AlphaFoldDB" id="A0A2S6H768"/>
<dbReference type="Pfam" id="PF13614">
    <property type="entry name" value="AAA_31"/>
    <property type="match status" value="1"/>
</dbReference>
<evidence type="ECO:0000256" key="1">
    <source>
        <dbReference type="ARBA" id="ARBA00060876"/>
    </source>
</evidence>
<sequence>MTVRIVAIINQKGGVGKTTTTANLCHAIAELGIKVTAIDLDPQGHLAVSLGVTTQGIGGIDEAMLKEKKVHQQLISVRDNLQLITSGSKLKEIEHLTSNSSPRGVLLKDALHESLNDQDFVFIDCPPSSGLLVANALIAADEILIPMASDFLALQGLSHLMGTIKRFEKALKRKFKTLLVMSRYSPNRRISSQVLNILLTHFPEQILATVIRETALLAECPSFGKTILEYSPKSRSARDFRSLAHDFLEDKVMYGNK</sequence>
<proteinExistence type="predicted"/>
<feature type="domain" description="AAA" evidence="2">
    <location>
        <begin position="4"/>
        <end position="176"/>
    </location>
</feature>
<dbReference type="PIRSF" id="PIRSF009320">
    <property type="entry name" value="Nuc_binding_HP_1000"/>
    <property type="match status" value="1"/>
</dbReference>
<dbReference type="CDD" id="cd02042">
    <property type="entry name" value="ParAB_family"/>
    <property type="match status" value="1"/>
</dbReference>
<name>A0A2S6H768_9GAMM</name>
<dbReference type="InterPro" id="IPR025669">
    <property type="entry name" value="AAA_dom"/>
</dbReference>
<accession>A0A2S6H768</accession>
<dbReference type="PANTHER" id="PTHR13696:SF52">
    <property type="entry name" value="PARA FAMILY PROTEIN CT_582"/>
    <property type="match status" value="1"/>
</dbReference>
<comment type="caution">
    <text evidence="3">The sequence shown here is derived from an EMBL/GenBank/DDBJ whole genome shotgun (WGS) entry which is preliminary data.</text>
</comment>
<reference evidence="3 4" key="1">
    <citation type="submission" date="2018-02" db="EMBL/GenBank/DDBJ databases">
        <title>Subsurface microbial communities from deep shales in Ohio and West Virginia, USA.</title>
        <authorList>
            <person name="Wrighton K."/>
        </authorList>
    </citation>
    <scope>NUCLEOTIDE SEQUENCE [LARGE SCALE GENOMIC DNA]</scope>
    <source>
        <strain evidence="3 4">OWC-G53F</strain>
    </source>
</reference>
<evidence type="ECO:0000313" key="3">
    <source>
        <dbReference type="EMBL" id="PPK73236.1"/>
    </source>
</evidence>
<keyword evidence="4" id="KW-1185">Reference proteome</keyword>
<evidence type="ECO:0000259" key="2">
    <source>
        <dbReference type="Pfam" id="PF13614"/>
    </source>
</evidence>
<dbReference type="PANTHER" id="PTHR13696">
    <property type="entry name" value="P-LOOP CONTAINING NUCLEOSIDE TRIPHOSPHATE HYDROLASE"/>
    <property type="match status" value="1"/>
</dbReference>
<dbReference type="Gene3D" id="3.40.50.300">
    <property type="entry name" value="P-loop containing nucleotide triphosphate hydrolases"/>
    <property type="match status" value="1"/>
</dbReference>